<proteinExistence type="predicted"/>
<name>A0ACB8CF90_DERSI</name>
<reference evidence="1" key="1">
    <citation type="submission" date="2020-05" db="EMBL/GenBank/DDBJ databases">
        <title>Large-scale comparative analyses of tick genomes elucidate their genetic diversity and vector capacities.</title>
        <authorList>
            <person name="Jia N."/>
            <person name="Wang J."/>
            <person name="Shi W."/>
            <person name="Du L."/>
            <person name="Sun Y."/>
            <person name="Zhan W."/>
            <person name="Jiang J."/>
            <person name="Wang Q."/>
            <person name="Zhang B."/>
            <person name="Ji P."/>
            <person name="Sakyi L.B."/>
            <person name="Cui X."/>
            <person name="Yuan T."/>
            <person name="Jiang B."/>
            <person name="Yang W."/>
            <person name="Lam T.T.-Y."/>
            <person name="Chang Q."/>
            <person name="Ding S."/>
            <person name="Wang X."/>
            <person name="Zhu J."/>
            <person name="Ruan X."/>
            <person name="Zhao L."/>
            <person name="Wei J."/>
            <person name="Que T."/>
            <person name="Du C."/>
            <person name="Cheng J."/>
            <person name="Dai P."/>
            <person name="Han X."/>
            <person name="Huang E."/>
            <person name="Gao Y."/>
            <person name="Liu J."/>
            <person name="Shao H."/>
            <person name="Ye R."/>
            <person name="Li L."/>
            <person name="Wei W."/>
            <person name="Wang X."/>
            <person name="Wang C."/>
            <person name="Yang T."/>
            <person name="Huo Q."/>
            <person name="Li W."/>
            <person name="Guo W."/>
            <person name="Chen H."/>
            <person name="Zhou L."/>
            <person name="Ni X."/>
            <person name="Tian J."/>
            <person name="Zhou Y."/>
            <person name="Sheng Y."/>
            <person name="Liu T."/>
            <person name="Pan Y."/>
            <person name="Xia L."/>
            <person name="Li J."/>
            <person name="Zhao F."/>
            <person name="Cao W."/>
        </authorList>
    </citation>
    <scope>NUCLEOTIDE SEQUENCE</scope>
    <source>
        <strain evidence="1">Dsil-2018</strain>
    </source>
</reference>
<dbReference type="Proteomes" id="UP000821865">
    <property type="component" value="Chromosome 7"/>
</dbReference>
<sequence>MKISGCLIHNNWWRCSSIPSSVSFRVLLAPHPGHRLPSTHRVMCLYNSLGSRSAATLTEPPPSTLTPVILHLLDIPKAMNALNGVVMELVDCAFPLLKDVVATDDEKTAFSGIDAAFLIASVPIKDRMVRRNLLVANTKMYKNQGRALDQYAKKSVKVLVVCNPANTIALVCSKYAPSIPKENFSALTRLDHNRAKMQACNIAQKLKVTAGDVRNVIIWGNHSSTQFPDVSHASVTVNGRSVKVTDAIKDEAYFQGEFLTMVQERGTEVYEARKLTSAMSAAKAAADHVHDWWHGTPEIDAHRDWHIVDGLSMSDFARAKLEVSGKDLVDERNEALAVCKD</sequence>
<keyword evidence="2" id="KW-1185">Reference proteome</keyword>
<protein>
    <submittedName>
        <fullName evidence="1">Uncharacterized protein</fullName>
    </submittedName>
</protein>
<comment type="caution">
    <text evidence="1">The sequence shown here is derived from an EMBL/GenBank/DDBJ whole genome shotgun (WGS) entry which is preliminary data.</text>
</comment>
<evidence type="ECO:0000313" key="2">
    <source>
        <dbReference type="Proteomes" id="UP000821865"/>
    </source>
</evidence>
<evidence type="ECO:0000313" key="1">
    <source>
        <dbReference type="EMBL" id="KAH7941443.1"/>
    </source>
</evidence>
<accession>A0ACB8CF90</accession>
<gene>
    <name evidence="1" type="ORF">HPB49_013759</name>
</gene>
<organism evidence="1 2">
    <name type="scientific">Dermacentor silvarum</name>
    <name type="common">Tick</name>
    <dbReference type="NCBI Taxonomy" id="543639"/>
    <lineage>
        <taxon>Eukaryota</taxon>
        <taxon>Metazoa</taxon>
        <taxon>Ecdysozoa</taxon>
        <taxon>Arthropoda</taxon>
        <taxon>Chelicerata</taxon>
        <taxon>Arachnida</taxon>
        <taxon>Acari</taxon>
        <taxon>Parasitiformes</taxon>
        <taxon>Ixodida</taxon>
        <taxon>Ixodoidea</taxon>
        <taxon>Ixodidae</taxon>
        <taxon>Rhipicephalinae</taxon>
        <taxon>Dermacentor</taxon>
    </lineage>
</organism>
<dbReference type="EMBL" id="CM023476">
    <property type="protein sequence ID" value="KAH7941443.1"/>
    <property type="molecule type" value="Genomic_DNA"/>
</dbReference>